<dbReference type="PROSITE" id="PS50158">
    <property type="entry name" value="ZF_CCHC"/>
    <property type="match status" value="1"/>
</dbReference>
<sequence>MPSKITCERSSPVVTRGLQRRRTSQQPQSESTMENIEGGFHPATPWQPEATQMQQEIPGAEPGNVGEGFFSTDEEGAEGPDESLDRQVAEMSEEECRAALASLLKTRAAARKRPEEAAPEMPAIPVRTPLPDLSKMAPAARETAPPPSFPPNKMAARPLPEATSSKMAAPLGTLPAPRARPSPAPQPRPTTPASQFSLPAAQRTTPNPQAPRQALPAMANIKEAIEALVAALELMEQPPTGPPEAPDPAAHSRRAPNPTSHPRRNPDGPAASHPPLQRRSPFTECSREAPAEASAPFRPCWDDPELQSCSSDGEEEIQRHFQAYPAHGPHLMGLQSPERSPGLLPTPPRLPHHIADVRAYSEAPARPDFRAQRGRSELQQEKALEHAPFPARAQLLQTTEGLQKGARPKQSIPGLGIPMPFTTGSFQPFEQLPMQFNGNNFVTLPNNFEKLHLSGQNFKKWCKEIQIILLRENTLDMIKRPPPLPWSPEIEFLHKRAYTTLLSSIDTALYASLSDGLTAQEVWTALYNLFHSDNMAATSRLSRRFHNYKLKPGVKMGEHLAMLKAMRDELIQRGEPVSESTLISVMLNSLDKSWSPFIISLEGVSREQRNIEYFSGRFIEEDLRRRDEEQQEMKEAYHRPRPQRRRQDTSERINTLPTCFDCGMQGHFKRECPRSRANTAGLKHNKNKRGRGRGGGGHKGYQFCSVTSDNHISQIKDAEGLWLLDSGASTHIANTNQQFKVLHPLKSSVKVATGDKAEVTGEGVINVPGIGDVTGALYVPSIKNNLLSILKLTEDKNVKLVFEKGGGYVFKNGGVVGDIVKISNLPYFSPKAQVKRHKKPNKRAQGANAQIEQKASVPAPGCPNSRTLDLKPMKLLNQLLGHPKPLRLSPLRSQLLSQP</sequence>
<dbReference type="PANTHER" id="PTHR47481">
    <property type="match status" value="1"/>
</dbReference>
<keyword evidence="1" id="KW-0862">Zinc</keyword>
<dbReference type="SUPFAM" id="SSF57756">
    <property type="entry name" value="Retrovirus zinc finger-like domains"/>
    <property type="match status" value="1"/>
</dbReference>
<dbReference type="Gene3D" id="4.10.60.10">
    <property type="entry name" value="Zinc finger, CCHC-type"/>
    <property type="match status" value="1"/>
</dbReference>
<feature type="compositionally biased region" description="Basic and acidic residues" evidence="2">
    <location>
        <begin position="629"/>
        <end position="638"/>
    </location>
</feature>
<evidence type="ECO:0000259" key="3">
    <source>
        <dbReference type="PROSITE" id="PS50158"/>
    </source>
</evidence>
<dbReference type="InterPro" id="IPR054722">
    <property type="entry name" value="PolX-like_BBD"/>
</dbReference>
<reference evidence="5" key="1">
    <citation type="submission" date="2025-08" db="UniProtKB">
        <authorList>
            <consortium name="RefSeq"/>
        </authorList>
    </citation>
    <scope>IDENTIFICATION</scope>
    <source>
        <tissue evidence="5">Blood</tissue>
    </source>
</reference>
<keyword evidence="1" id="KW-0479">Metal-binding</keyword>
<feature type="region of interest" description="Disordered" evidence="2">
    <location>
        <begin position="1"/>
        <end position="46"/>
    </location>
</feature>
<protein>
    <submittedName>
        <fullName evidence="5">Uncharacterized protein LOC132709480</fullName>
    </submittedName>
</protein>
<feature type="region of interest" description="Disordered" evidence="2">
    <location>
        <begin position="110"/>
        <end position="218"/>
    </location>
</feature>
<evidence type="ECO:0000313" key="4">
    <source>
        <dbReference type="Proteomes" id="UP001652622"/>
    </source>
</evidence>
<feature type="region of interest" description="Disordered" evidence="2">
    <location>
        <begin position="58"/>
        <end position="93"/>
    </location>
</feature>
<accession>A0ABM3YSW9</accession>
<proteinExistence type="predicted"/>
<name>A0ABM3YSW9_PANGU</name>
<dbReference type="RefSeq" id="XP_060539222.1">
    <property type="nucleotide sequence ID" value="XM_060683239.1"/>
</dbReference>
<dbReference type="GeneID" id="132709480"/>
<gene>
    <name evidence="5" type="primary">LOC132709480</name>
</gene>
<feature type="compositionally biased region" description="Pro residues" evidence="2">
    <location>
        <begin position="178"/>
        <end position="190"/>
    </location>
</feature>
<feature type="compositionally biased region" description="Polar residues" evidence="2">
    <location>
        <begin position="24"/>
        <end position="34"/>
    </location>
</feature>
<feature type="region of interest" description="Disordered" evidence="2">
    <location>
        <begin position="832"/>
        <end position="865"/>
    </location>
</feature>
<dbReference type="InterPro" id="IPR001878">
    <property type="entry name" value="Znf_CCHC"/>
</dbReference>
<feature type="region of interest" description="Disordered" evidence="2">
    <location>
        <begin position="232"/>
        <end position="301"/>
    </location>
</feature>
<evidence type="ECO:0000256" key="1">
    <source>
        <dbReference type="PROSITE-ProRule" id="PRU00047"/>
    </source>
</evidence>
<evidence type="ECO:0000313" key="5">
    <source>
        <dbReference type="RefSeq" id="XP_060539222.1"/>
    </source>
</evidence>
<feature type="compositionally biased region" description="Basic residues" evidence="2">
    <location>
        <begin position="833"/>
        <end position="842"/>
    </location>
</feature>
<feature type="domain" description="CCHC-type" evidence="3">
    <location>
        <begin position="659"/>
        <end position="674"/>
    </location>
</feature>
<dbReference type="Pfam" id="PF14223">
    <property type="entry name" value="Retrotran_gag_2"/>
    <property type="match status" value="1"/>
</dbReference>
<feature type="region of interest" description="Disordered" evidence="2">
    <location>
        <begin position="327"/>
        <end position="351"/>
    </location>
</feature>
<dbReference type="Pfam" id="PF22936">
    <property type="entry name" value="Pol_BBD"/>
    <property type="match status" value="1"/>
</dbReference>
<evidence type="ECO:0000256" key="2">
    <source>
        <dbReference type="SAM" id="MobiDB-lite"/>
    </source>
</evidence>
<feature type="compositionally biased region" description="Acidic residues" evidence="2">
    <location>
        <begin position="72"/>
        <end position="82"/>
    </location>
</feature>
<feature type="region of interest" description="Disordered" evidence="2">
    <location>
        <begin position="629"/>
        <end position="651"/>
    </location>
</feature>
<keyword evidence="1" id="KW-0863">Zinc-finger</keyword>
<organism evidence="4 5">
    <name type="scientific">Pantherophis guttatus</name>
    <name type="common">Corn snake</name>
    <name type="synonym">Elaphe guttata</name>
    <dbReference type="NCBI Taxonomy" id="94885"/>
    <lineage>
        <taxon>Eukaryota</taxon>
        <taxon>Metazoa</taxon>
        <taxon>Chordata</taxon>
        <taxon>Craniata</taxon>
        <taxon>Vertebrata</taxon>
        <taxon>Euteleostomi</taxon>
        <taxon>Lepidosauria</taxon>
        <taxon>Squamata</taxon>
        <taxon>Bifurcata</taxon>
        <taxon>Unidentata</taxon>
        <taxon>Episquamata</taxon>
        <taxon>Toxicofera</taxon>
        <taxon>Serpentes</taxon>
        <taxon>Colubroidea</taxon>
        <taxon>Colubridae</taxon>
        <taxon>Colubrinae</taxon>
        <taxon>Pantherophis</taxon>
    </lineage>
</organism>
<dbReference type="InterPro" id="IPR036875">
    <property type="entry name" value="Znf_CCHC_sf"/>
</dbReference>
<dbReference type="Proteomes" id="UP001652622">
    <property type="component" value="Unplaced"/>
</dbReference>
<keyword evidence="4" id="KW-1185">Reference proteome</keyword>
<dbReference type="PANTHER" id="PTHR47481:SF31">
    <property type="entry name" value="OS01G0873500 PROTEIN"/>
    <property type="match status" value="1"/>
</dbReference>